<dbReference type="PANTHER" id="PTHR48079:SF6">
    <property type="entry name" value="NAD(P)-BINDING DOMAIN-CONTAINING PROTEIN-RELATED"/>
    <property type="match status" value="1"/>
</dbReference>
<dbReference type="GO" id="GO:0005737">
    <property type="term" value="C:cytoplasm"/>
    <property type="evidence" value="ECO:0007669"/>
    <property type="project" value="TreeGrafter"/>
</dbReference>
<dbReference type="PANTHER" id="PTHR48079">
    <property type="entry name" value="PROTEIN YEEZ"/>
    <property type="match status" value="1"/>
</dbReference>
<dbReference type="Gene3D" id="3.40.50.720">
    <property type="entry name" value="NAD(P)-binding Rossmann-like Domain"/>
    <property type="match status" value="1"/>
</dbReference>
<dbReference type="Proteomes" id="UP000813824">
    <property type="component" value="Unassembled WGS sequence"/>
</dbReference>
<evidence type="ECO:0000313" key="2">
    <source>
        <dbReference type="EMBL" id="KAH8088956.1"/>
    </source>
</evidence>
<proteinExistence type="predicted"/>
<gene>
    <name evidence="2" type="ORF">BXZ70DRAFT_501495</name>
</gene>
<organism evidence="2 3">
    <name type="scientific">Cristinia sonorae</name>
    <dbReference type="NCBI Taxonomy" id="1940300"/>
    <lineage>
        <taxon>Eukaryota</taxon>
        <taxon>Fungi</taxon>
        <taxon>Dikarya</taxon>
        <taxon>Basidiomycota</taxon>
        <taxon>Agaricomycotina</taxon>
        <taxon>Agaricomycetes</taxon>
        <taxon>Agaricomycetidae</taxon>
        <taxon>Agaricales</taxon>
        <taxon>Pleurotineae</taxon>
        <taxon>Stephanosporaceae</taxon>
        <taxon>Cristinia</taxon>
    </lineage>
</organism>
<dbReference type="InterPro" id="IPR036291">
    <property type="entry name" value="NAD(P)-bd_dom_sf"/>
</dbReference>
<evidence type="ECO:0000313" key="3">
    <source>
        <dbReference type="Proteomes" id="UP000813824"/>
    </source>
</evidence>
<dbReference type="InterPro" id="IPR008030">
    <property type="entry name" value="NmrA-like"/>
</dbReference>
<dbReference type="Pfam" id="PF05368">
    <property type="entry name" value="NmrA"/>
    <property type="match status" value="1"/>
</dbReference>
<evidence type="ECO:0000259" key="1">
    <source>
        <dbReference type="Pfam" id="PF05368"/>
    </source>
</evidence>
<comment type="caution">
    <text evidence="2">The sequence shown here is derived from an EMBL/GenBank/DDBJ whole genome shotgun (WGS) entry which is preliminary data.</text>
</comment>
<protein>
    <recommendedName>
        <fullName evidence="1">NmrA-like domain-containing protein</fullName>
    </recommendedName>
</protein>
<dbReference type="SUPFAM" id="SSF51735">
    <property type="entry name" value="NAD(P)-binding Rossmann-fold domains"/>
    <property type="match status" value="1"/>
</dbReference>
<accession>A0A8K0UIQ8</accession>
<name>A0A8K0UIQ8_9AGAR</name>
<keyword evidence="3" id="KW-1185">Reference proteome</keyword>
<feature type="domain" description="NmrA-like" evidence="1">
    <location>
        <begin position="6"/>
        <end position="85"/>
    </location>
</feature>
<dbReference type="InterPro" id="IPR051783">
    <property type="entry name" value="NAD(P)-dependent_oxidoreduct"/>
</dbReference>
<dbReference type="EMBL" id="JAEVFJ010000039">
    <property type="protein sequence ID" value="KAH8088956.1"/>
    <property type="molecule type" value="Genomic_DNA"/>
</dbReference>
<reference evidence="2" key="1">
    <citation type="journal article" date="2021" name="New Phytol.">
        <title>Evolutionary innovations through gain and loss of genes in the ectomycorrhizal Boletales.</title>
        <authorList>
            <person name="Wu G."/>
            <person name="Miyauchi S."/>
            <person name="Morin E."/>
            <person name="Kuo A."/>
            <person name="Drula E."/>
            <person name="Varga T."/>
            <person name="Kohler A."/>
            <person name="Feng B."/>
            <person name="Cao Y."/>
            <person name="Lipzen A."/>
            <person name="Daum C."/>
            <person name="Hundley H."/>
            <person name="Pangilinan J."/>
            <person name="Johnson J."/>
            <person name="Barry K."/>
            <person name="LaButti K."/>
            <person name="Ng V."/>
            <person name="Ahrendt S."/>
            <person name="Min B."/>
            <person name="Choi I.G."/>
            <person name="Park H."/>
            <person name="Plett J.M."/>
            <person name="Magnuson J."/>
            <person name="Spatafora J.W."/>
            <person name="Nagy L.G."/>
            <person name="Henrissat B."/>
            <person name="Grigoriev I.V."/>
            <person name="Yang Z.L."/>
            <person name="Xu J."/>
            <person name="Martin F.M."/>
        </authorList>
    </citation>
    <scope>NUCLEOTIDE SEQUENCE</scope>
    <source>
        <strain evidence="2">KKN 215</strain>
    </source>
</reference>
<dbReference type="OrthoDB" id="2130169at2759"/>
<sequence>MSYNMKPSIFFLGATGYLGSEFLILLARDFPGLQVKALVRNATPEKVAQLEKIYPGITVVEGTLEDDAVIQEQAQSVDVVINTASSDHSPSVKSTLAGLNKSAAARPGNPPLYIHISGCGIISDDARGEDVDHATIPVVSDIGLDLKKCPPTNTHLDSDIPIVEAGTRKENPIRSIIIFPAQIYGVGSGIQKNTLWLRFFTDFAKKLGYVGTWGKGYNSMNNLHVKDCANAILLVFKAALEGRAEEGAEGLYFAATDAPRIPYREWTKVMGDHLHAQGLIEHPGTRPMPDEVVEPLGHYGWSLLGGNQFAKPERLARLGWIPTETLRQPLLEALPAAVDEAWKSL</sequence>
<dbReference type="AlphaFoldDB" id="A0A8K0UIQ8"/>
<dbReference type="GO" id="GO:0004029">
    <property type="term" value="F:aldehyde dehydrogenase (NAD+) activity"/>
    <property type="evidence" value="ECO:0007669"/>
    <property type="project" value="TreeGrafter"/>
</dbReference>